<protein>
    <submittedName>
        <fullName evidence="2">Uncharacterized protein</fullName>
    </submittedName>
</protein>
<evidence type="ECO:0000256" key="1">
    <source>
        <dbReference type="SAM" id="MobiDB-lite"/>
    </source>
</evidence>
<proteinExistence type="predicted"/>
<feature type="region of interest" description="Disordered" evidence="1">
    <location>
        <begin position="146"/>
        <end position="172"/>
    </location>
</feature>
<dbReference type="InterPro" id="IPR052679">
    <property type="entry name" value="Cell_Prolif_Regulator"/>
</dbReference>
<keyword evidence="3" id="KW-1185">Reference proteome</keyword>
<dbReference type="OrthoDB" id="9934714at2759"/>
<dbReference type="AlphaFoldDB" id="A0A8J6EHZ9"/>
<comment type="caution">
    <text evidence="2">The sequence shown here is derived from an EMBL/GenBank/DDBJ whole genome shotgun (WGS) entry which is preliminary data.</text>
</comment>
<organism evidence="2 3">
    <name type="scientific">Eleutherodactylus coqui</name>
    <name type="common">Puerto Rican coqui</name>
    <dbReference type="NCBI Taxonomy" id="57060"/>
    <lineage>
        <taxon>Eukaryota</taxon>
        <taxon>Metazoa</taxon>
        <taxon>Chordata</taxon>
        <taxon>Craniata</taxon>
        <taxon>Vertebrata</taxon>
        <taxon>Euteleostomi</taxon>
        <taxon>Amphibia</taxon>
        <taxon>Batrachia</taxon>
        <taxon>Anura</taxon>
        <taxon>Neobatrachia</taxon>
        <taxon>Hyloidea</taxon>
        <taxon>Eleutherodactylidae</taxon>
        <taxon>Eleutherodactylinae</taxon>
        <taxon>Eleutherodactylus</taxon>
        <taxon>Eleutherodactylus</taxon>
    </lineage>
</organism>
<dbReference type="Proteomes" id="UP000770717">
    <property type="component" value="Unassembled WGS sequence"/>
</dbReference>
<reference evidence="2" key="1">
    <citation type="thesis" date="2020" institute="ProQuest LLC" country="789 East Eisenhower Parkway, Ann Arbor, MI, USA">
        <title>Comparative Genomics and Chromosome Evolution.</title>
        <authorList>
            <person name="Mudd A.B."/>
        </authorList>
    </citation>
    <scope>NUCLEOTIDE SEQUENCE</scope>
    <source>
        <strain evidence="2">HN-11 Male</strain>
        <tissue evidence="2">Kidney and liver</tissue>
    </source>
</reference>
<dbReference type="PANTHER" id="PTHR35079">
    <property type="entry name" value="LUNG ADENOMA SUSCEPTIBILITY PROTEIN 2"/>
    <property type="match status" value="1"/>
</dbReference>
<feature type="non-terminal residue" evidence="2">
    <location>
        <position position="298"/>
    </location>
</feature>
<dbReference type="EMBL" id="WNTK01000513">
    <property type="protein sequence ID" value="KAG9469483.1"/>
    <property type="molecule type" value="Genomic_DNA"/>
</dbReference>
<sequence length="298" mass="33967">RFQDLQRRKGKGHLDHLLQEMESENDSRLHNSMNSPLYKSYPRWLTSQKSELGVSGITSVPDVQYPVWLRDHGLLDDLDNRIARTVHKDGPIAKISNRPSSSTLLDSSQMRGCRAVNANNFTESRRPLTWSDLDIMKHLHTPVKNHPVQKSEQTGGAACRDLSPQLPHNNQSPQTEDILEAERSWENVPYTYKSPVHVLCEDERSEGLEAVKSNLMEDLLKDCVQKENTTNSFSGGNHHGPVEALKHMLFNLQAFQQNFSHEASSEHLKVFQKISTEAESELQRVDQEIFPVNKSLQK</sequence>
<gene>
    <name evidence="2" type="ORF">GDO78_020428</name>
</gene>
<name>A0A8J6EHZ9_ELECQ</name>
<evidence type="ECO:0000313" key="2">
    <source>
        <dbReference type="EMBL" id="KAG9469483.1"/>
    </source>
</evidence>
<dbReference type="PANTHER" id="PTHR35079:SF1">
    <property type="entry name" value="LUNG ADENOMA SUSCEPTIBILITY PROTEIN 2"/>
    <property type="match status" value="1"/>
</dbReference>
<accession>A0A8J6EHZ9</accession>
<evidence type="ECO:0000313" key="3">
    <source>
        <dbReference type="Proteomes" id="UP000770717"/>
    </source>
</evidence>